<evidence type="ECO:0000313" key="4">
    <source>
        <dbReference type="EMBL" id="SFK17078.1"/>
    </source>
</evidence>
<reference evidence="4 5" key="1">
    <citation type="submission" date="2016-10" db="EMBL/GenBank/DDBJ databases">
        <authorList>
            <person name="de Groot N.N."/>
        </authorList>
    </citation>
    <scope>NUCLEOTIDE SEQUENCE [LARGE SCALE GENOMIC DNA]</scope>
    <source>
        <strain evidence="4 5">IBRC-M 10445</strain>
    </source>
</reference>
<feature type="region of interest" description="Disordered" evidence="2">
    <location>
        <begin position="180"/>
        <end position="208"/>
    </location>
</feature>
<dbReference type="InterPro" id="IPR007813">
    <property type="entry name" value="PilN"/>
</dbReference>
<dbReference type="EMBL" id="FOSC01000011">
    <property type="protein sequence ID" value="SFK17078.1"/>
    <property type="molecule type" value="Genomic_DNA"/>
</dbReference>
<accession>A0A1I3XBX4</accession>
<feature type="transmembrane region" description="Helical" evidence="3">
    <location>
        <begin position="21"/>
        <end position="44"/>
    </location>
</feature>
<keyword evidence="5" id="KW-1185">Reference proteome</keyword>
<dbReference type="OrthoDB" id="6876592at2"/>
<gene>
    <name evidence="4" type="ORF">SAMN05216429_111129</name>
</gene>
<organism evidence="4 5">
    <name type="scientific">Marinobacter persicus</name>
    <dbReference type="NCBI Taxonomy" id="930118"/>
    <lineage>
        <taxon>Bacteria</taxon>
        <taxon>Pseudomonadati</taxon>
        <taxon>Pseudomonadota</taxon>
        <taxon>Gammaproteobacteria</taxon>
        <taxon>Pseudomonadales</taxon>
        <taxon>Marinobacteraceae</taxon>
        <taxon>Marinobacter</taxon>
    </lineage>
</organism>
<protein>
    <submittedName>
        <fullName evidence="4">MSHA biogenesis protein MshI</fullName>
    </submittedName>
</protein>
<feature type="coiled-coil region" evidence="1">
    <location>
        <begin position="46"/>
        <end position="76"/>
    </location>
</feature>
<proteinExistence type="predicted"/>
<dbReference type="RefSeq" id="WP_091706108.1">
    <property type="nucleotide sequence ID" value="NZ_BMYN01000007.1"/>
</dbReference>
<keyword evidence="1" id="KW-0175">Coiled coil</keyword>
<keyword evidence="3" id="KW-0812">Transmembrane</keyword>
<evidence type="ECO:0000256" key="2">
    <source>
        <dbReference type="SAM" id="MobiDB-lite"/>
    </source>
</evidence>
<dbReference type="Pfam" id="PF05137">
    <property type="entry name" value="PilN"/>
    <property type="match status" value="1"/>
</dbReference>
<keyword evidence="3" id="KW-1133">Transmembrane helix</keyword>
<evidence type="ECO:0000256" key="1">
    <source>
        <dbReference type="SAM" id="Coils"/>
    </source>
</evidence>
<evidence type="ECO:0000313" key="5">
    <source>
        <dbReference type="Proteomes" id="UP000199445"/>
    </source>
</evidence>
<sequence length="208" mass="23825">MKQQVNLYTAELRPRKQRLKASTLLILLALVVLATAVFRGLGYWQNQKLEQQVAQVERQNSQLRDANEAMARQIDARKPDPELEKALQRVTDTLSRRQRLLQQVENLATNNHSGFSSRMAALARQVPGELWLTGLTLQSSPERLRLTGRTRSPERVPLYLEQLGSEPIFAGQTFQDFELNRPDDEDEERGDWVQFRVATEPGAEESDE</sequence>
<keyword evidence="3" id="KW-0472">Membrane</keyword>
<dbReference type="AlphaFoldDB" id="A0A1I3XBX4"/>
<name>A0A1I3XBX4_9GAMM</name>
<evidence type="ECO:0000256" key="3">
    <source>
        <dbReference type="SAM" id="Phobius"/>
    </source>
</evidence>
<dbReference type="Proteomes" id="UP000199445">
    <property type="component" value="Unassembled WGS sequence"/>
</dbReference>